<evidence type="ECO:0008006" key="5">
    <source>
        <dbReference type="Google" id="ProtNLM"/>
    </source>
</evidence>
<dbReference type="SUPFAM" id="SSF51735">
    <property type="entry name" value="NAD(P)-binding Rossmann-fold domains"/>
    <property type="match status" value="1"/>
</dbReference>
<reference evidence="3 4" key="1">
    <citation type="journal article" date="2017" name="Water Res.">
        <title>Comammox in drinking water systems.</title>
        <authorList>
            <person name="Wang Y."/>
            <person name="Ma L."/>
            <person name="Mao Y."/>
            <person name="Jiang X."/>
            <person name="Xia Y."/>
            <person name="Yu K."/>
            <person name="Li B."/>
            <person name="Zhang T."/>
        </authorList>
    </citation>
    <scope>NUCLEOTIDE SEQUENCE [LARGE SCALE GENOMIC DNA]</scope>
    <source>
        <strain evidence="3">SG_bin8</strain>
    </source>
</reference>
<dbReference type="PANTHER" id="PTHR44196">
    <property type="entry name" value="DEHYDROGENASE/REDUCTASE SDR FAMILY MEMBER 7B"/>
    <property type="match status" value="1"/>
</dbReference>
<evidence type="ECO:0000313" key="4">
    <source>
        <dbReference type="Proteomes" id="UP000192872"/>
    </source>
</evidence>
<evidence type="ECO:0000256" key="2">
    <source>
        <dbReference type="ARBA" id="ARBA00023002"/>
    </source>
</evidence>
<sequence length="264" mass="28159">MVDNTQPCVIITGASVGLGRDFVRRIAAEKRTMVLVARSQQGLEDAAAEARALGCVAHVLALDLGLPDATARLARFLADAYLHCDVLVANAGFGVIGDAADIGVTAQMALLDLNIRALAEQTLTFLPGMTRRGRGGVLLVASTASYFPGPYMTCYYASKAFVRSFGEALHQENKGKGVTVTTLCPGPVRTAFFERAGIQSELLFKLLPRSNAVDVVNAAWEGFLAGKRIVLPGIFTKLTAWSSAISPHGLVLPIVARLQQYRRG</sequence>
<keyword evidence="2" id="KW-0560">Oxidoreductase</keyword>
<gene>
    <name evidence="3" type="ORF">A4S15_05250</name>
</gene>
<dbReference type="PANTHER" id="PTHR44196:SF2">
    <property type="entry name" value="SHORT-CHAIN DEHYDROGENASE-RELATED"/>
    <property type="match status" value="1"/>
</dbReference>
<dbReference type="STRING" id="1827387.A4S15_05250"/>
<dbReference type="GO" id="GO:0016020">
    <property type="term" value="C:membrane"/>
    <property type="evidence" value="ECO:0007669"/>
    <property type="project" value="TreeGrafter"/>
</dbReference>
<accession>A0A1W9I197</accession>
<evidence type="ECO:0000256" key="1">
    <source>
        <dbReference type="ARBA" id="ARBA00006484"/>
    </source>
</evidence>
<dbReference type="RefSeq" id="WP_376800980.1">
    <property type="nucleotide sequence ID" value="NZ_DBNB01000038.1"/>
</dbReference>
<dbReference type="Gene3D" id="3.40.50.720">
    <property type="entry name" value="NAD(P)-binding Rossmann-like Domain"/>
    <property type="match status" value="1"/>
</dbReference>
<dbReference type="CDD" id="cd05233">
    <property type="entry name" value="SDR_c"/>
    <property type="match status" value="1"/>
</dbReference>
<proteinExistence type="inferred from homology"/>
<protein>
    <recommendedName>
        <fullName evidence="5">Short-chain dehydrogenase</fullName>
    </recommendedName>
</protein>
<dbReference type="InterPro" id="IPR002347">
    <property type="entry name" value="SDR_fam"/>
</dbReference>
<name>A0A1W9I197_9HYPH</name>
<evidence type="ECO:0000313" key="3">
    <source>
        <dbReference type="EMBL" id="OQW53184.1"/>
    </source>
</evidence>
<comment type="similarity">
    <text evidence="1">Belongs to the short-chain dehydrogenases/reductases (SDR) family.</text>
</comment>
<dbReference type="GO" id="GO:0016491">
    <property type="term" value="F:oxidoreductase activity"/>
    <property type="evidence" value="ECO:0007669"/>
    <property type="project" value="UniProtKB-KW"/>
</dbReference>
<comment type="caution">
    <text evidence="3">The sequence shown here is derived from an EMBL/GenBank/DDBJ whole genome shotgun (WGS) entry which is preliminary data.</text>
</comment>
<dbReference type="PRINTS" id="PR00081">
    <property type="entry name" value="GDHRDH"/>
</dbReference>
<dbReference type="EMBL" id="LWDL01000010">
    <property type="protein sequence ID" value="OQW53184.1"/>
    <property type="molecule type" value="Genomic_DNA"/>
</dbReference>
<organism evidence="3 4">
    <name type="scientific">Candidatus Raskinella chloraquaticus</name>
    <dbReference type="NCBI Taxonomy" id="1951219"/>
    <lineage>
        <taxon>Bacteria</taxon>
        <taxon>Pseudomonadati</taxon>
        <taxon>Pseudomonadota</taxon>
        <taxon>Alphaproteobacteria</taxon>
        <taxon>Hyphomicrobiales</taxon>
        <taxon>Phreatobacteraceae</taxon>
        <taxon>Candidatus Raskinella</taxon>
    </lineage>
</organism>
<dbReference type="Proteomes" id="UP000192872">
    <property type="component" value="Unassembled WGS sequence"/>
</dbReference>
<dbReference type="InterPro" id="IPR036291">
    <property type="entry name" value="NAD(P)-bd_dom_sf"/>
</dbReference>
<dbReference type="AlphaFoldDB" id="A0A1W9I197"/>
<dbReference type="Pfam" id="PF00106">
    <property type="entry name" value="adh_short"/>
    <property type="match status" value="1"/>
</dbReference>